<reference evidence="7" key="1">
    <citation type="journal article" date="2019" name="Int. J. Syst. Evol. Microbiol.">
        <title>The Global Catalogue of Microorganisms (GCM) 10K type strain sequencing project: providing services to taxonomists for standard genome sequencing and annotation.</title>
        <authorList>
            <consortium name="The Broad Institute Genomics Platform"/>
            <consortium name="The Broad Institute Genome Sequencing Center for Infectious Disease"/>
            <person name="Wu L."/>
            <person name="Ma J."/>
        </authorList>
    </citation>
    <scope>NUCLEOTIDE SEQUENCE [LARGE SCALE GENOMIC DNA]</scope>
    <source>
        <strain evidence="7">JCM 19635</strain>
    </source>
</reference>
<evidence type="ECO:0000313" key="6">
    <source>
        <dbReference type="EMBL" id="MFC7669944.1"/>
    </source>
</evidence>
<feature type="domain" description="OmpA-like" evidence="5">
    <location>
        <begin position="85"/>
        <end position="202"/>
    </location>
</feature>
<proteinExistence type="predicted"/>
<evidence type="ECO:0000313" key="7">
    <source>
        <dbReference type="Proteomes" id="UP001596513"/>
    </source>
</evidence>
<dbReference type="SUPFAM" id="SSF103647">
    <property type="entry name" value="TSP type-3 repeat"/>
    <property type="match status" value="1"/>
</dbReference>
<dbReference type="PRINTS" id="PR01023">
    <property type="entry name" value="NAFLGMOTY"/>
</dbReference>
<dbReference type="Pfam" id="PF00691">
    <property type="entry name" value="OmpA"/>
    <property type="match status" value="1"/>
</dbReference>
<dbReference type="Gene3D" id="3.30.1330.60">
    <property type="entry name" value="OmpA-like domain"/>
    <property type="match status" value="1"/>
</dbReference>
<comment type="caution">
    <text evidence="6">The sequence shown here is derived from an EMBL/GenBank/DDBJ whole genome shotgun (WGS) entry which is preliminary data.</text>
</comment>
<evidence type="ECO:0000256" key="1">
    <source>
        <dbReference type="ARBA" id="ARBA00004442"/>
    </source>
</evidence>
<evidence type="ECO:0000256" key="4">
    <source>
        <dbReference type="SAM" id="MobiDB-lite"/>
    </source>
</evidence>
<dbReference type="SUPFAM" id="SSF103088">
    <property type="entry name" value="OmpA-like"/>
    <property type="match status" value="1"/>
</dbReference>
<dbReference type="Proteomes" id="UP001596513">
    <property type="component" value="Unassembled WGS sequence"/>
</dbReference>
<dbReference type="EMBL" id="JBHTEK010000001">
    <property type="protein sequence ID" value="MFC7669944.1"/>
    <property type="molecule type" value="Genomic_DNA"/>
</dbReference>
<feature type="region of interest" description="Disordered" evidence="4">
    <location>
        <begin position="168"/>
        <end position="193"/>
    </location>
</feature>
<dbReference type="PANTHER" id="PTHR30329">
    <property type="entry name" value="STATOR ELEMENT OF FLAGELLAR MOTOR COMPLEX"/>
    <property type="match status" value="1"/>
</dbReference>
<dbReference type="InterPro" id="IPR028974">
    <property type="entry name" value="TSP_type-3_rpt"/>
</dbReference>
<sequence>MRDGDDKCPDTPGKAALGGCPDADNDGVTDLSDKCPDTPAGTQVDANGCPLVVDQDSDGIIDSLDRCPDTPAGARVDANGCPKVVNPKVKALEKPIRFKTNSTIIERRPYPAINKMVQVLKDSADYSLRITGHADSRGTDEYNQGLSERRAEAVKRYFTSRGVDASRIITEGKGESEPAAPNTSPANMSRNRRVEFKFDFVPTPAPLP</sequence>
<keyword evidence="2 3" id="KW-0472">Membrane</keyword>
<dbReference type="PRINTS" id="PR01021">
    <property type="entry name" value="OMPADOMAIN"/>
</dbReference>
<name>A0ABW2UC81_9BACT</name>
<keyword evidence="7" id="KW-1185">Reference proteome</keyword>
<dbReference type="CDD" id="cd07185">
    <property type="entry name" value="OmpA_C-like"/>
    <property type="match status" value="1"/>
</dbReference>
<dbReference type="PROSITE" id="PS51123">
    <property type="entry name" value="OMPA_2"/>
    <property type="match status" value="1"/>
</dbReference>
<feature type="region of interest" description="Disordered" evidence="4">
    <location>
        <begin position="1"/>
        <end position="49"/>
    </location>
</feature>
<dbReference type="InterPro" id="IPR050330">
    <property type="entry name" value="Bact_OuterMem_StrucFunc"/>
</dbReference>
<protein>
    <submittedName>
        <fullName evidence="6">OmpA family protein</fullName>
    </submittedName>
</protein>
<dbReference type="RefSeq" id="WP_380206113.1">
    <property type="nucleotide sequence ID" value="NZ_JBHTEK010000001.1"/>
</dbReference>
<gene>
    <name evidence="6" type="ORF">ACFQT0_23170</name>
</gene>
<evidence type="ECO:0000256" key="2">
    <source>
        <dbReference type="ARBA" id="ARBA00023136"/>
    </source>
</evidence>
<accession>A0ABW2UC81</accession>
<dbReference type="PANTHER" id="PTHR30329:SF20">
    <property type="entry name" value="EXPORTED PROTEIN"/>
    <property type="match status" value="1"/>
</dbReference>
<dbReference type="InterPro" id="IPR036737">
    <property type="entry name" value="OmpA-like_sf"/>
</dbReference>
<organism evidence="6 7">
    <name type="scientific">Hymenobacter humi</name>
    <dbReference type="NCBI Taxonomy" id="1411620"/>
    <lineage>
        <taxon>Bacteria</taxon>
        <taxon>Pseudomonadati</taxon>
        <taxon>Bacteroidota</taxon>
        <taxon>Cytophagia</taxon>
        <taxon>Cytophagales</taxon>
        <taxon>Hymenobacteraceae</taxon>
        <taxon>Hymenobacter</taxon>
    </lineage>
</organism>
<dbReference type="InterPro" id="IPR006664">
    <property type="entry name" value="OMP_bac"/>
</dbReference>
<comment type="subcellular location">
    <subcellularLocation>
        <location evidence="1">Cell outer membrane</location>
    </subcellularLocation>
</comment>
<evidence type="ECO:0000256" key="3">
    <source>
        <dbReference type="PROSITE-ProRule" id="PRU00473"/>
    </source>
</evidence>
<evidence type="ECO:0000259" key="5">
    <source>
        <dbReference type="PROSITE" id="PS51123"/>
    </source>
</evidence>
<dbReference type="PROSITE" id="PS01068">
    <property type="entry name" value="OMPA_1"/>
    <property type="match status" value="1"/>
</dbReference>
<dbReference type="InterPro" id="IPR006690">
    <property type="entry name" value="OMPA-like_CS"/>
</dbReference>
<dbReference type="InterPro" id="IPR006665">
    <property type="entry name" value="OmpA-like"/>
</dbReference>
<dbReference type="Gene3D" id="4.10.1080.10">
    <property type="entry name" value="TSP type-3 repeat"/>
    <property type="match status" value="1"/>
</dbReference>